<evidence type="ECO:0000313" key="12">
    <source>
        <dbReference type="EMBL" id="EEW37230.1"/>
    </source>
</evidence>
<dbReference type="Gene3D" id="3.40.50.300">
    <property type="entry name" value="P-loop containing nucleotide triphosphate hydrolases"/>
    <property type="match status" value="1"/>
</dbReference>
<evidence type="ECO:0000256" key="4">
    <source>
        <dbReference type="ARBA" id="ARBA00022692"/>
    </source>
</evidence>
<evidence type="ECO:0000256" key="3">
    <source>
        <dbReference type="ARBA" id="ARBA00022475"/>
    </source>
</evidence>
<evidence type="ECO:0000256" key="9">
    <source>
        <dbReference type="SAM" id="Phobius"/>
    </source>
</evidence>
<evidence type="ECO:0000256" key="1">
    <source>
        <dbReference type="ARBA" id="ARBA00004651"/>
    </source>
</evidence>
<dbReference type="RefSeq" id="WP_005607112.1">
    <property type="nucleotide sequence ID" value="NZ_CP102283.1"/>
</dbReference>
<sequence length="578" mass="64589">MLKQILPFFSKYKKYPFLAFFAILIEVLCEVAQPIIMKQVIDEGIPNKDLGFIMQQGFVMILVAIVSLSAGVLGAKFASIAGTGVAAELRSAEMKKIQAFSFKNIDHFSNASLITRMTSDVNNIQNTAIMTMRILARAPMMFIFAIFFAVSINAQLSLVFMVAVPILVLSLALIISTAFPRFRKLQQATDGINRTLQENFIGIRVVKSFVRETFEKKKFGKENSTFRERALHAMYVVMWNNPIMQLTIYAVTIAVMWFGGGLVISGTMTTGDLISFISYITQILMSLMMISFVFVMLTMTKASMDRIFEVLDTNIDVEEPEYPITVDKVYGEVEFDHVHFSYGKQQDEEVLSNINFKIKPGEVFGIIGPTGSGKSSLVQLIPRLYDTTAGTVRVGGHDVREYRFADLRQNVSMVLQKNTLFSGTIRENLLWGNPDATEEEMIQAAKHAQAHDFIMEMPDGYDTRVEQGGSNFSGGQKQRLTIARAMLRKPAVLILDDSTSAVDTATDSKIREAFFNHLPDTTVIIIAQRISSIQGADNILVLDDGKVNGLGTHEELMETNDLYRDIYETQMKGAKGDE</sequence>
<dbReference type="GeneID" id="78411771"/>
<dbReference type="HOGENOM" id="CLU_000604_84_3_9"/>
<evidence type="ECO:0000256" key="6">
    <source>
        <dbReference type="ARBA" id="ARBA00022840"/>
    </source>
</evidence>
<reference evidence="12 13" key="1">
    <citation type="submission" date="2009-08" db="EMBL/GenBank/DDBJ databases">
        <authorList>
            <person name="Muzny D."/>
            <person name="Qin X."/>
            <person name="Deng J."/>
            <person name="Jiang H."/>
            <person name="Liu Y."/>
            <person name="Qu J."/>
            <person name="Song X.-Z."/>
            <person name="Zhang L."/>
            <person name="Thornton R."/>
            <person name="Coyle M."/>
            <person name="Francisco L."/>
            <person name="Jackson L."/>
            <person name="Javaid M."/>
            <person name="Korchina V."/>
            <person name="Kovar C."/>
            <person name="Mata R."/>
            <person name="Mathew T."/>
            <person name="Ngo R."/>
            <person name="Nguyen L."/>
            <person name="Nguyen N."/>
            <person name="Okwuonu G."/>
            <person name="Ongeri F."/>
            <person name="Pham C."/>
            <person name="Simmons D."/>
            <person name="Wilczek-Boney K."/>
            <person name="Hale W."/>
            <person name="Jakkamsetti A."/>
            <person name="Pham P."/>
            <person name="Ruth R."/>
            <person name="San Lucas F."/>
            <person name="Warren J."/>
            <person name="Zhang J."/>
            <person name="Zhao Z."/>
            <person name="Zhou C."/>
            <person name="Zhu D."/>
            <person name="Lee S."/>
            <person name="Bess C."/>
            <person name="Blankenburg K."/>
            <person name="Forbes L."/>
            <person name="Fu Q."/>
            <person name="Gubbala S."/>
            <person name="Hirani K."/>
            <person name="Jayaseelan J.C."/>
            <person name="Lara F."/>
            <person name="Munidasa M."/>
            <person name="Palculict T."/>
            <person name="Patil S."/>
            <person name="Pu L.-L."/>
            <person name="Saada N."/>
            <person name="Tang L."/>
            <person name="Weissenberger G."/>
            <person name="Zhu Y."/>
            <person name="Hemphill L."/>
            <person name="Shang Y."/>
            <person name="Youmans B."/>
            <person name="Ayvaz T."/>
            <person name="Ross M."/>
            <person name="Santibanez J."/>
            <person name="Aqrawi P."/>
            <person name="Gross S."/>
            <person name="Joshi V."/>
            <person name="Fowler G."/>
            <person name="Nazareth L."/>
            <person name="Reid J."/>
            <person name="Worley K."/>
            <person name="Petrosino J."/>
            <person name="Highlander S."/>
            <person name="Gibbs R."/>
        </authorList>
    </citation>
    <scope>NUCLEOTIDE SEQUENCE [LARGE SCALE GENOMIC DNA]</scope>
    <source>
        <strain evidence="12 13">ATCC 49175</strain>
    </source>
</reference>
<dbReference type="PROSITE" id="PS50929">
    <property type="entry name" value="ABC_TM1F"/>
    <property type="match status" value="1"/>
</dbReference>
<dbReference type="eggNOG" id="COG1132">
    <property type="taxonomic scope" value="Bacteria"/>
</dbReference>
<name>C8NGH2_9LACT</name>
<feature type="transmembrane region" description="Helical" evidence="9">
    <location>
        <begin position="276"/>
        <end position="297"/>
    </location>
</feature>
<dbReference type="InterPro" id="IPR039421">
    <property type="entry name" value="Type_1_exporter"/>
</dbReference>
<evidence type="ECO:0000256" key="7">
    <source>
        <dbReference type="ARBA" id="ARBA00022989"/>
    </source>
</evidence>
<evidence type="ECO:0000259" key="10">
    <source>
        <dbReference type="PROSITE" id="PS50893"/>
    </source>
</evidence>
<feature type="transmembrane region" description="Helical" evidence="9">
    <location>
        <begin position="158"/>
        <end position="179"/>
    </location>
</feature>
<dbReference type="GO" id="GO:0016887">
    <property type="term" value="F:ATP hydrolysis activity"/>
    <property type="evidence" value="ECO:0007669"/>
    <property type="project" value="InterPro"/>
</dbReference>
<keyword evidence="4 9" id="KW-0812">Transmembrane</keyword>
<dbReference type="AlphaFoldDB" id="C8NGH2"/>
<evidence type="ECO:0000256" key="5">
    <source>
        <dbReference type="ARBA" id="ARBA00022741"/>
    </source>
</evidence>
<keyword evidence="6 12" id="KW-0067">ATP-binding</keyword>
<keyword evidence="5" id="KW-0547">Nucleotide-binding</keyword>
<dbReference type="PROSITE" id="PS00211">
    <property type="entry name" value="ABC_TRANSPORTER_1"/>
    <property type="match status" value="1"/>
</dbReference>
<feature type="transmembrane region" description="Helical" evidence="9">
    <location>
        <begin position="246"/>
        <end position="264"/>
    </location>
</feature>
<feature type="transmembrane region" description="Helical" evidence="9">
    <location>
        <begin position="53"/>
        <end position="73"/>
    </location>
</feature>
<feature type="domain" description="ABC transmembrane type-1" evidence="11">
    <location>
        <begin position="17"/>
        <end position="299"/>
    </location>
</feature>
<dbReference type="PANTHER" id="PTHR43394">
    <property type="entry name" value="ATP-DEPENDENT PERMEASE MDL1, MITOCHONDRIAL"/>
    <property type="match status" value="1"/>
</dbReference>
<gene>
    <name evidence="12" type="ORF">HMPREF0444_1017</name>
</gene>
<dbReference type="STRING" id="638301.HMPREF0444_1017"/>
<dbReference type="Gene3D" id="1.20.1560.10">
    <property type="entry name" value="ABC transporter type 1, transmembrane domain"/>
    <property type="match status" value="1"/>
</dbReference>
<dbReference type="FunFam" id="3.40.50.300:FF:000221">
    <property type="entry name" value="Multidrug ABC transporter ATP-binding protein"/>
    <property type="match status" value="1"/>
</dbReference>
<dbReference type="EMBL" id="ACKZ01000019">
    <property type="protein sequence ID" value="EEW37230.1"/>
    <property type="molecule type" value="Genomic_DNA"/>
</dbReference>
<accession>C8NGH2</accession>
<evidence type="ECO:0000256" key="2">
    <source>
        <dbReference type="ARBA" id="ARBA00022448"/>
    </source>
</evidence>
<dbReference type="InterPro" id="IPR036640">
    <property type="entry name" value="ABC1_TM_sf"/>
</dbReference>
<evidence type="ECO:0000313" key="13">
    <source>
        <dbReference type="Proteomes" id="UP000005926"/>
    </source>
</evidence>
<organism evidence="12 13">
    <name type="scientific">Granulicatella adiacens ATCC 49175</name>
    <dbReference type="NCBI Taxonomy" id="638301"/>
    <lineage>
        <taxon>Bacteria</taxon>
        <taxon>Bacillati</taxon>
        <taxon>Bacillota</taxon>
        <taxon>Bacilli</taxon>
        <taxon>Lactobacillales</taxon>
        <taxon>Carnobacteriaceae</taxon>
        <taxon>Granulicatella</taxon>
    </lineage>
</organism>
<dbReference type="InterPro" id="IPR011527">
    <property type="entry name" value="ABC1_TM_dom"/>
</dbReference>
<dbReference type="SUPFAM" id="SSF90123">
    <property type="entry name" value="ABC transporter transmembrane region"/>
    <property type="match status" value="1"/>
</dbReference>
<keyword evidence="3" id="KW-1003">Cell membrane</keyword>
<keyword evidence="13" id="KW-1185">Reference proteome</keyword>
<feature type="transmembrane region" description="Helical" evidence="9">
    <location>
        <begin position="134"/>
        <end position="152"/>
    </location>
</feature>
<dbReference type="InterPro" id="IPR017871">
    <property type="entry name" value="ABC_transporter-like_CS"/>
</dbReference>
<dbReference type="PROSITE" id="PS50893">
    <property type="entry name" value="ABC_TRANSPORTER_2"/>
    <property type="match status" value="1"/>
</dbReference>
<dbReference type="Pfam" id="PF00664">
    <property type="entry name" value="ABC_membrane"/>
    <property type="match status" value="1"/>
</dbReference>
<dbReference type="GO" id="GO:0005886">
    <property type="term" value="C:plasma membrane"/>
    <property type="evidence" value="ECO:0007669"/>
    <property type="project" value="UniProtKB-SubCell"/>
</dbReference>
<dbReference type="GO" id="GO:0015421">
    <property type="term" value="F:ABC-type oligopeptide transporter activity"/>
    <property type="evidence" value="ECO:0007669"/>
    <property type="project" value="TreeGrafter"/>
</dbReference>
<comment type="subcellular location">
    <subcellularLocation>
        <location evidence="1">Cell membrane</location>
        <topology evidence="1">Multi-pass membrane protein</topology>
    </subcellularLocation>
</comment>
<dbReference type="InterPro" id="IPR027417">
    <property type="entry name" value="P-loop_NTPase"/>
</dbReference>
<comment type="caution">
    <text evidence="12">The sequence shown here is derived from an EMBL/GenBank/DDBJ whole genome shotgun (WGS) entry which is preliminary data.</text>
</comment>
<keyword evidence="7 9" id="KW-1133">Transmembrane helix</keyword>
<dbReference type="SUPFAM" id="SSF52540">
    <property type="entry name" value="P-loop containing nucleoside triphosphate hydrolases"/>
    <property type="match status" value="1"/>
</dbReference>
<keyword evidence="8 9" id="KW-0472">Membrane</keyword>
<proteinExistence type="predicted"/>
<keyword evidence="2" id="KW-0813">Transport</keyword>
<dbReference type="Pfam" id="PF00005">
    <property type="entry name" value="ABC_tran"/>
    <property type="match status" value="1"/>
</dbReference>
<dbReference type="PANTHER" id="PTHR43394:SF1">
    <property type="entry name" value="ATP-BINDING CASSETTE SUB-FAMILY B MEMBER 10, MITOCHONDRIAL"/>
    <property type="match status" value="1"/>
</dbReference>
<dbReference type="SMART" id="SM00382">
    <property type="entry name" value="AAA"/>
    <property type="match status" value="1"/>
</dbReference>
<evidence type="ECO:0000259" key="11">
    <source>
        <dbReference type="PROSITE" id="PS50929"/>
    </source>
</evidence>
<dbReference type="InterPro" id="IPR003593">
    <property type="entry name" value="AAA+_ATPase"/>
</dbReference>
<dbReference type="Proteomes" id="UP000005926">
    <property type="component" value="Unassembled WGS sequence"/>
</dbReference>
<protein>
    <submittedName>
        <fullName evidence="12">ABC transporter, ATP-binding protein</fullName>
    </submittedName>
</protein>
<dbReference type="GO" id="GO:0005524">
    <property type="term" value="F:ATP binding"/>
    <property type="evidence" value="ECO:0007669"/>
    <property type="project" value="UniProtKB-KW"/>
</dbReference>
<dbReference type="InterPro" id="IPR003439">
    <property type="entry name" value="ABC_transporter-like_ATP-bd"/>
</dbReference>
<evidence type="ECO:0000256" key="8">
    <source>
        <dbReference type="ARBA" id="ARBA00023136"/>
    </source>
</evidence>
<feature type="domain" description="ABC transporter" evidence="10">
    <location>
        <begin position="333"/>
        <end position="569"/>
    </location>
</feature>
<dbReference type="CDD" id="cd18548">
    <property type="entry name" value="ABC_6TM_Tm287_like"/>
    <property type="match status" value="1"/>
</dbReference>